<sequence length="79" mass="9038">MEFSTERLQKLHADVGQLYSITQRLMAIVDGAGAPSETRERLNNLNELKRETDAFSATFEQVEEPHRDLPLIVDFYAVD</sequence>
<gene>
    <name evidence="1" type="ORF">H0H81_010166</name>
</gene>
<reference evidence="1" key="2">
    <citation type="submission" date="2021-10" db="EMBL/GenBank/DDBJ databases">
        <title>Phylogenomics reveals ancestral predisposition of the termite-cultivated fungus Termitomyces towards a domesticated lifestyle.</title>
        <authorList>
            <person name="Auxier B."/>
            <person name="Grum-Grzhimaylo A."/>
            <person name="Cardenas M.E."/>
            <person name="Lodge J.D."/>
            <person name="Laessoe T."/>
            <person name="Pedersen O."/>
            <person name="Smith M.E."/>
            <person name="Kuyper T.W."/>
            <person name="Franco-Molano E.A."/>
            <person name="Baroni T.J."/>
            <person name="Aanen D.K."/>
        </authorList>
    </citation>
    <scope>NUCLEOTIDE SEQUENCE</scope>
    <source>
        <strain evidence="1">D49</strain>
    </source>
</reference>
<protein>
    <submittedName>
        <fullName evidence="1">Uncharacterized protein</fullName>
    </submittedName>
</protein>
<dbReference type="EMBL" id="JABCKI010006027">
    <property type="protein sequence ID" value="KAG5635764.1"/>
    <property type="molecule type" value="Genomic_DNA"/>
</dbReference>
<evidence type="ECO:0000313" key="2">
    <source>
        <dbReference type="Proteomes" id="UP000717328"/>
    </source>
</evidence>
<evidence type="ECO:0000313" key="1">
    <source>
        <dbReference type="EMBL" id="KAG5635764.1"/>
    </source>
</evidence>
<reference evidence="1" key="1">
    <citation type="submission" date="2021-02" db="EMBL/GenBank/DDBJ databases">
        <authorList>
            <person name="Nieuwenhuis M."/>
            <person name="Van De Peppel L.J.J."/>
        </authorList>
    </citation>
    <scope>NUCLEOTIDE SEQUENCE</scope>
    <source>
        <strain evidence="1">D49</strain>
    </source>
</reference>
<keyword evidence="2" id="KW-1185">Reference proteome</keyword>
<accession>A0A9P7FRN6</accession>
<dbReference type="AlphaFoldDB" id="A0A9P7FRN6"/>
<name>A0A9P7FRN6_9AGAR</name>
<proteinExistence type="predicted"/>
<comment type="caution">
    <text evidence="1">The sequence shown here is derived from an EMBL/GenBank/DDBJ whole genome shotgun (WGS) entry which is preliminary data.</text>
</comment>
<dbReference type="Proteomes" id="UP000717328">
    <property type="component" value="Unassembled WGS sequence"/>
</dbReference>
<organism evidence="1 2">
    <name type="scientific">Sphagnurus paluster</name>
    <dbReference type="NCBI Taxonomy" id="117069"/>
    <lineage>
        <taxon>Eukaryota</taxon>
        <taxon>Fungi</taxon>
        <taxon>Dikarya</taxon>
        <taxon>Basidiomycota</taxon>
        <taxon>Agaricomycotina</taxon>
        <taxon>Agaricomycetes</taxon>
        <taxon>Agaricomycetidae</taxon>
        <taxon>Agaricales</taxon>
        <taxon>Tricholomatineae</taxon>
        <taxon>Lyophyllaceae</taxon>
        <taxon>Sphagnurus</taxon>
    </lineage>
</organism>